<sequence>MPTNLNPLPNGDVASEYLRGEILQPVEEKRVKAAREFARLADGRWGARVEVDERGLYIKIQPGPGATVDAVLKLREMAKAVALGFTPEQALLLENDDYALAVVDLKEYTDKPNHLRRIKGRIIGEEGRARRTIENLAEVHMVVGDSYVAILGKLEDVEIAKRAVEMLIEGKKHSTVYRYIQNAKGR</sequence>
<gene>
    <name evidence="3" type="ordered locus">Tneu_0851</name>
</gene>
<dbReference type="InterPro" id="IPR055211">
    <property type="entry name" value="KH_PNO1_2nd"/>
</dbReference>
<dbReference type="GO" id="GO:0003723">
    <property type="term" value="F:RNA binding"/>
    <property type="evidence" value="ECO:0007669"/>
    <property type="project" value="UniProtKB-KW"/>
</dbReference>
<dbReference type="NCBIfam" id="TIGR03665">
    <property type="entry name" value="arCOG04150"/>
    <property type="match status" value="1"/>
</dbReference>
<evidence type="ECO:0000259" key="2">
    <source>
        <dbReference type="Pfam" id="PF22891"/>
    </source>
</evidence>
<dbReference type="PANTHER" id="PTHR12826">
    <property type="entry name" value="RIBONUCLEASE Y"/>
    <property type="match status" value="1"/>
</dbReference>
<dbReference type="AlphaFoldDB" id="B1YDC5"/>
<dbReference type="STRING" id="444157.Tneu_0851"/>
<dbReference type="InterPro" id="IPR019964">
    <property type="entry name" value="KH_domain_protein_archaea"/>
</dbReference>
<accession>B1YDC5</accession>
<dbReference type="NCBIfam" id="NF010328">
    <property type="entry name" value="PRK13763.1-3"/>
    <property type="match status" value="1"/>
</dbReference>
<evidence type="ECO:0000313" key="3">
    <source>
        <dbReference type="EMBL" id="ACB39788.1"/>
    </source>
</evidence>
<proteinExistence type="predicted"/>
<feature type="domain" description="PNO1 second type I KH" evidence="2">
    <location>
        <begin position="100"/>
        <end position="184"/>
    </location>
</feature>
<dbReference type="EMBL" id="CP001014">
    <property type="protein sequence ID" value="ACB39788.1"/>
    <property type="molecule type" value="Genomic_DNA"/>
</dbReference>
<dbReference type="PANTHER" id="PTHR12826:SF13">
    <property type="entry name" value="RNA-BINDING PROTEIN PNO1"/>
    <property type="match status" value="1"/>
</dbReference>
<evidence type="ECO:0000256" key="1">
    <source>
        <dbReference type="ARBA" id="ARBA00022884"/>
    </source>
</evidence>
<dbReference type="KEGG" id="tne:Tneu_0851"/>
<keyword evidence="1" id="KW-0694">RNA-binding</keyword>
<dbReference type="Gene3D" id="3.30.1370.10">
    <property type="entry name" value="K Homology domain, type 1"/>
    <property type="match status" value="2"/>
</dbReference>
<dbReference type="Pfam" id="PF22891">
    <property type="entry name" value="KH_PNO1_2nd"/>
    <property type="match status" value="1"/>
</dbReference>
<dbReference type="HOGENOM" id="CLU_064992_3_1_2"/>
<name>B1YDC5_PYRNV</name>
<dbReference type="eggNOG" id="arCOG04150">
    <property type="taxonomic scope" value="Archaea"/>
</dbReference>
<protein>
    <submittedName>
        <fullName evidence="3">KH type 1 domain protein</fullName>
    </submittedName>
</protein>
<reference evidence="3" key="1">
    <citation type="submission" date="2008-03" db="EMBL/GenBank/DDBJ databases">
        <title>Complete sequence of Thermoproteus neutrophilus V24Sta.</title>
        <authorList>
            <consortium name="US DOE Joint Genome Institute"/>
            <person name="Copeland A."/>
            <person name="Lucas S."/>
            <person name="Lapidus A."/>
            <person name="Glavina del Rio T."/>
            <person name="Dalin E."/>
            <person name="Tice H."/>
            <person name="Bruce D."/>
            <person name="Goodwin L."/>
            <person name="Pitluck S."/>
            <person name="Sims D."/>
            <person name="Brettin T."/>
            <person name="Detter J.C."/>
            <person name="Han C."/>
            <person name="Kuske C.R."/>
            <person name="Schmutz J."/>
            <person name="Larimer F."/>
            <person name="Land M."/>
            <person name="Hauser L."/>
            <person name="Kyrpides N."/>
            <person name="Mikhailova N."/>
            <person name="Biddle J.F."/>
            <person name="Zhang Z."/>
            <person name="Fitz-Gibbon S.T."/>
            <person name="Lowe T.M."/>
            <person name="Saltikov C."/>
            <person name="House C.H."/>
            <person name="Richardson P."/>
        </authorList>
    </citation>
    <scope>NUCLEOTIDE SEQUENCE [LARGE SCALE GENOMIC DNA]</scope>
    <source>
        <strain evidence="3">V24Sta</strain>
    </source>
</reference>
<dbReference type="SUPFAM" id="SSF54791">
    <property type="entry name" value="Eukaryotic type KH-domain (KH-domain type I)"/>
    <property type="match status" value="1"/>
</dbReference>
<organism evidence="3 4">
    <name type="scientific">Pyrobaculum neutrophilum (strain DSM 2338 / JCM 9278 / NBRC 100436 / V24Sta)</name>
    <name type="common">Thermoproteus neutrophilus</name>
    <dbReference type="NCBI Taxonomy" id="444157"/>
    <lineage>
        <taxon>Archaea</taxon>
        <taxon>Thermoproteota</taxon>
        <taxon>Thermoprotei</taxon>
        <taxon>Thermoproteales</taxon>
        <taxon>Thermoproteaceae</taxon>
        <taxon>Pyrobaculum</taxon>
    </lineage>
</organism>
<evidence type="ECO:0000313" key="4">
    <source>
        <dbReference type="Proteomes" id="UP000001694"/>
    </source>
</evidence>
<dbReference type="InterPro" id="IPR036612">
    <property type="entry name" value="KH_dom_type_1_sf"/>
</dbReference>
<keyword evidence="4" id="KW-1185">Reference proteome</keyword>
<dbReference type="Proteomes" id="UP000001694">
    <property type="component" value="Chromosome"/>
</dbReference>